<accession>A0AAV2FQ18</accession>
<evidence type="ECO:0000313" key="2">
    <source>
        <dbReference type="EMBL" id="CAL1400429.1"/>
    </source>
</evidence>
<evidence type="ECO:0000256" key="1">
    <source>
        <dbReference type="SAM" id="MobiDB-lite"/>
    </source>
</evidence>
<protein>
    <submittedName>
        <fullName evidence="2">Uncharacterized protein</fullName>
    </submittedName>
</protein>
<sequence length="95" mass="10509">MRKWRGGDLATATMVGDGGLQWGEGDDAALVRGGGCDGWREGCDNSESRTMMEGGGGRRRQQQRRSSATTRSSAEEMEEGGKEELWFFLFIWEGE</sequence>
<dbReference type="AlphaFoldDB" id="A0AAV2FQ18"/>
<dbReference type="EMBL" id="OZ034820">
    <property type="protein sequence ID" value="CAL1400429.1"/>
    <property type="molecule type" value="Genomic_DNA"/>
</dbReference>
<evidence type="ECO:0000313" key="3">
    <source>
        <dbReference type="Proteomes" id="UP001497516"/>
    </source>
</evidence>
<reference evidence="2 3" key="1">
    <citation type="submission" date="2024-04" db="EMBL/GenBank/DDBJ databases">
        <authorList>
            <person name="Fracassetti M."/>
        </authorList>
    </citation>
    <scope>NUCLEOTIDE SEQUENCE [LARGE SCALE GENOMIC DNA]</scope>
</reference>
<organism evidence="2 3">
    <name type="scientific">Linum trigynum</name>
    <dbReference type="NCBI Taxonomy" id="586398"/>
    <lineage>
        <taxon>Eukaryota</taxon>
        <taxon>Viridiplantae</taxon>
        <taxon>Streptophyta</taxon>
        <taxon>Embryophyta</taxon>
        <taxon>Tracheophyta</taxon>
        <taxon>Spermatophyta</taxon>
        <taxon>Magnoliopsida</taxon>
        <taxon>eudicotyledons</taxon>
        <taxon>Gunneridae</taxon>
        <taxon>Pentapetalae</taxon>
        <taxon>rosids</taxon>
        <taxon>fabids</taxon>
        <taxon>Malpighiales</taxon>
        <taxon>Linaceae</taxon>
        <taxon>Linum</taxon>
    </lineage>
</organism>
<gene>
    <name evidence="2" type="ORF">LTRI10_LOCUS40559</name>
</gene>
<dbReference type="Proteomes" id="UP001497516">
    <property type="component" value="Chromosome 7"/>
</dbReference>
<proteinExistence type="predicted"/>
<feature type="region of interest" description="Disordered" evidence="1">
    <location>
        <begin position="42"/>
        <end position="80"/>
    </location>
</feature>
<name>A0AAV2FQ18_9ROSI</name>
<keyword evidence="3" id="KW-1185">Reference proteome</keyword>